<evidence type="ECO:0000259" key="2">
    <source>
        <dbReference type="Pfam" id="PF14244"/>
    </source>
</evidence>
<comment type="caution">
    <text evidence="3">The sequence shown here is derived from an EMBL/GenBank/DDBJ whole genome shotgun (WGS) entry which is preliminary data.</text>
</comment>
<evidence type="ECO:0000313" key="4">
    <source>
        <dbReference type="Proteomes" id="UP001152523"/>
    </source>
</evidence>
<organism evidence="3 4">
    <name type="scientific">Cuscuta epithymum</name>
    <dbReference type="NCBI Taxonomy" id="186058"/>
    <lineage>
        <taxon>Eukaryota</taxon>
        <taxon>Viridiplantae</taxon>
        <taxon>Streptophyta</taxon>
        <taxon>Embryophyta</taxon>
        <taxon>Tracheophyta</taxon>
        <taxon>Spermatophyta</taxon>
        <taxon>Magnoliopsida</taxon>
        <taxon>eudicotyledons</taxon>
        <taxon>Gunneridae</taxon>
        <taxon>Pentapetalae</taxon>
        <taxon>asterids</taxon>
        <taxon>lamiids</taxon>
        <taxon>Solanales</taxon>
        <taxon>Convolvulaceae</taxon>
        <taxon>Cuscuteae</taxon>
        <taxon>Cuscuta</taxon>
        <taxon>Cuscuta subgen. Cuscuta</taxon>
    </lineage>
</organism>
<evidence type="ECO:0000256" key="1">
    <source>
        <dbReference type="SAM" id="MobiDB-lite"/>
    </source>
</evidence>
<accession>A0AAV0D9X3</accession>
<dbReference type="EMBL" id="CAMAPF010000076">
    <property type="protein sequence ID" value="CAH9093569.1"/>
    <property type="molecule type" value="Genomic_DNA"/>
</dbReference>
<dbReference type="PANTHER" id="PTHR37610:SF101">
    <property type="entry name" value="(RAPE) HYPOTHETICAL PROTEIN"/>
    <property type="match status" value="1"/>
</dbReference>
<dbReference type="Proteomes" id="UP001152523">
    <property type="component" value="Unassembled WGS sequence"/>
</dbReference>
<dbReference type="InterPro" id="IPR029472">
    <property type="entry name" value="Copia-like_N"/>
</dbReference>
<proteinExistence type="predicted"/>
<name>A0AAV0D9X3_9ASTE</name>
<dbReference type="PANTHER" id="PTHR37610">
    <property type="entry name" value="CCHC-TYPE DOMAIN-CONTAINING PROTEIN"/>
    <property type="match status" value="1"/>
</dbReference>
<keyword evidence="4" id="KW-1185">Reference proteome</keyword>
<reference evidence="3" key="1">
    <citation type="submission" date="2022-07" db="EMBL/GenBank/DDBJ databases">
        <authorList>
            <person name="Macas J."/>
            <person name="Novak P."/>
            <person name="Neumann P."/>
        </authorList>
    </citation>
    <scope>NUCLEOTIDE SEQUENCE</scope>
</reference>
<sequence>MAVGDENTSSSSKIDFTSPFYLGPQDRPGDFITPVRLTGENYDDWSSSVRLALRARRKFVFVNGVINEPVPPCTEEDWLTIHSMLVSWIMNVISPEVKLTLSKFDDAKLLWNDLKERFSVIDGPKIYQVKTDIARCEQSKTQSVATYYGKLKVLWDELNNYEPLISCSCGKCTCKVNALHEQRRESERFHQFLMGLSTDFYGQIRSQLLSQTPLPTLNRAFQQITQEERVRDIMQSKERDENHEVMGFALRMDVPNPRRYEKIDKSGLHCTHCNLRGHTNASCFEIVGYPEWWGTRPRLNERNTKNQKMIRRGDGNSMPRIPRYTPSQKQTQTHVLAAAAPGPVQSAVSAISTSPYQLAGQTFQYTENIAAAHQFPVGVVPCEDGPTSSKIRPPSAPQTHSMAVDTSGRLSFNPAASTSGFSNDQWQTLVAAFGQPTAHGNQMHGPSNEEADWNG</sequence>
<protein>
    <recommendedName>
        <fullName evidence="2">Retrotransposon Copia-like N-terminal domain-containing protein</fullName>
    </recommendedName>
</protein>
<evidence type="ECO:0000313" key="3">
    <source>
        <dbReference type="EMBL" id="CAH9093569.1"/>
    </source>
</evidence>
<dbReference type="Pfam" id="PF14244">
    <property type="entry name" value="Retrotran_gag_3"/>
    <property type="match status" value="1"/>
</dbReference>
<feature type="domain" description="Retrotransposon Copia-like N-terminal" evidence="2">
    <location>
        <begin position="24"/>
        <end position="69"/>
    </location>
</feature>
<dbReference type="AlphaFoldDB" id="A0AAV0D9X3"/>
<gene>
    <name evidence="3" type="ORF">CEPIT_LOCUS12565</name>
</gene>
<feature type="region of interest" description="Disordered" evidence="1">
    <location>
        <begin position="436"/>
        <end position="455"/>
    </location>
</feature>